<evidence type="ECO:0000313" key="1">
    <source>
        <dbReference type="EMBL" id="JAC63782.1"/>
    </source>
</evidence>
<dbReference type="AlphaFoldDB" id="A0A061QSZ5"/>
<proteinExistence type="predicted"/>
<protein>
    <submittedName>
        <fullName evidence="1">Uncharacterized protein</fullName>
    </submittedName>
</protein>
<dbReference type="EMBL" id="GBEZ01023086">
    <property type="protein sequence ID" value="JAC63782.1"/>
    <property type="molecule type" value="Transcribed_RNA"/>
</dbReference>
<gene>
    <name evidence="1" type="ORF">TSPGSL018_19774</name>
</gene>
<accession>A0A061QSZ5</accession>
<organism evidence="1">
    <name type="scientific">Tetraselmis sp. GSL018</name>
    <dbReference type="NCBI Taxonomy" id="582737"/>
    <lineage>
        <taxon>Eukaryota</taxon>
        <taxon>Viridiplantae</taxon>
        <taxon>Chlorophyta</taxon>
        <taxon>core chlorophytes</taxon>
        <taxon>Chlorodendrophyceae</taxon>
        <taxon>Chlorodendrales</taxon>
        <taxon>Chlorodendraceae</taxon>
        <taxon>Tetraselmis</taxon>
    </lineage>
</organism>
<sequence>FKNQAGRAKTSRNALNPSTEQKRLFFQVFSQMERFHFEKHIKNSNIGDILLQKPGN</sequence>
<reference evidence="1" key="1">
    <citation type="submission" date="2014-05" db="EMBL/GenBank/DDBJ databases">
        <title>The transcriptome of the halophilic microalga Tetraselmis sp. GSL018 isolated from the Great Salt Lake, Utah.</title>
        <authorList>
            <person name="Jinkerson R.E."/>
            <person name="D'Adamo S."/>
            <person name="Posewitz M.C."/>
        </authorList>
    </citation>
    <scope>NUCLEOTIDE SEQUENCE</scope>
    <source>
        <strain evidence="1">GSL018</strain>
    </source>
</reference>
<feature type="non-terminal residue" evidence="1">
    <location>
        <position position="1"/>
    </location>
</feature>
<name>A0A061QSZ5_9CHLO</name>